<comment type="caution">
    <text evidence="3">The sequence shown here is derived from an EMBL/GenBank/DDBJ whole genome shotgun (WGS) entry which is preliminary data.</text>
</comment>
<feature type="region of interest" description="Disordered" evidence="1">
    <location>
        <begin position="78"/>
        <end position="99"/>
    </location>
</feature>
<dbReference type="AlphaFoldDB" id="A0AA41VHR8"/>
<organism evidence="3 4">
    <name type="scientific">Papaver nudicaule</name>
    <name type="common">Iceland poppy</name>
    <dbReference type="NCBI Taxonomy" id="74823"/>
    <lineage>
        <taxon>Eukaryota</taxon>
        <taxon>Viridiplantae</taxon>
        <taxon>Streptophyta</taxon>
        <taxon>Embryophyta</taxon>
        <taxon>Tracheophyta</taxon>
        <taxon>Spermatophyta</taxon>
        <taxon>Magnoliopsida</taxon>
        <taxon>Ranunculales</taxon>
        <taxon>Papaveraceae</taxon>
        <taxon>Papaveroideae</taxon>
        <taxon>Papaver</taxon>
    </lineage>
</organism>
<evidence type="ECO:0000313" key="4">
    <source>
        <dbReference type="Proteomes" id="UP001177140"/>
    </source>
</evidence>
<dbReference type="EMBL" id="JAJJMA010223207">
    <property type="protein sequence ID" value="MCL7041378.1"/>
    <property type="molecule type" value="Genomic_DNA"/>
</dbReference>
<protein>
    <submittedName>
        <fullName evidence="3">Uncharacterized protein</fullName>
    </submittedName>
</protein>
<accession>A0AA41VHR8</accession>
<sequence length="99" mass="11150">MGFKEPRKILSLCLLNYLWILGNGRTLMDSDSVWSKLVRGAKDRGCYFNVNDDKMLSEVVIEASATRLASLSLVEGSTRNRSSSGYQKAQGFRRNSKKK</sequence>
<evidence type="ECO:0000256" key="2">
    <source>
        <dbReference type="SAM" id="SignalP"/>
    </source>
</evidence>
<evidence type="ECO:0000256" key="1">
    <source>
        <dbReference type="SAM" id="MobiDB-lite"/>
    </source>
</evidence>
<keyword evidence="4" id="KW-1185">Reference proteome</keyword>
<feature type="non-terminal residue" evidence="3">
    <location>
        <position position="99"/>
    </location>
</feature>
<gene>
    <name evidence="3" type="ORF">MKW94_026985</name>
</gene>
<reference evidence="3" key="1">
    <citation type="submission" date="2022-03" db="EMBL/GenBank/DDBJ databases">
        <title>A functionally conserved STORR gene fusion in Papaver species that diverged 16.8 million years ago.</title>
        <authorList>
            <person name="Catania T."/>
        </authorList>
    </citation>
    <scope>NUCLEOTIDE SEQUENCE</scope>
    <source>
        <strain evidence="3">S-191538</strain>
    </source>
</reference>
<keyword evidence="2" id="KW-0732">Signal</keyword>
<name>A0AA41VHR8_PAPNU</name>
<proteinExistence type="predicted"/>
<dbReference type="Proteomes" id="UP001177140">
    <property type="component" value="Unassembled WGS sequence"/>
</dbReference>
<feature type="signal peptide" evidence="2">
    <location>
        <begin position="1"/>
        <end position="24"/>
    </location>
</feature>
<evidence type="ECO:0000313" key="3">
    <source>
        <dbReference type="EMBL" id="MCL7041378.1"/>
    </source>
</evidence>
<feature type="chain" id="PRO_5041457302" evidence="2">
    <location>
        <begin position="25"/>
        <end position="99"/>
    </location>
</feature>
<feature type="compositionally biased region" description="Polar residues" evidence="1">
    <location>
        <begin position="78"/>
        <end position="87"/>
    </location>
</feature>